<name>A0ABV9ENN0_9ACTN</name>
<comment type="caution">
    <text evidence="2">The sequence shown here is derived from an EMBL/GenBank/DDBJ whole genome shotgun (WGS) entry which is preliminary data.</text>
</comment>
<dbReference type="EMBL" id="JBHSFN010000017">
    <property type="protein sequence ID" value="MFC4589589.1"/>
    <property type="molecule type" value="Genomic_DNA"/>
</dbReference>
<proteinExistence type="predicted"/>
<organism evidence="2 3">
    <name type="scientific">Sphaerisporangium corydalis</name>
    <dbReference type="NCBI Taxonomy" id="1441875"/>
    <lineage>
        <taxon>Bacteria</taxon>
        <taxon>Bacillati</taxon>
        <taxon>Actinomycetota</taxon>
        <taxon>Actinomycetes</taxon>
        <taxon>Streptosporangiales</taxon>
        <taxon>Streptosporangiaceae</taxon>
        <taxon>Sphaerisporangium</taxon>
    </lineage>
</organism>
<accession>A0ABV9ENN0</accession>
<keyword evidence="1" id="KW-1133">Transmembrane helix</keyword>
<sequence>MSPFWKIFVAIFAYISGIVGLALAVMNASQKPPTTSLAVIYGAAGIIFLGVGVVLSRRPRY</sequence>
<reference evidence="3" key="1">
    <citation type="journal article" date="2019" name="Int. J. Syst. Evol. Microbiol.">
        <title>The Global Catalogue of Microorganisms (GCM) 10K type strain sequencing project: providing services to taxonomists for standard genome sequencing and annotation.</title>
        <authorList>
            <consortium name="The Broad Institute Genomics Platform"/>
            <consortium name="The Broad Institute Genome Sequencing Center for Infectious Disease"/>
            <person name="Wu L."/>
            <person name="Ma J."/>
        </authorList>
    </citation>
    <scope>NUCLEOTIDE SEQUENCE [LARGE SCALE GENOMIC DNA]</scope>
    <source>
        <strain evidence="3">CCUG 49560</strain>
    </source>
</reference>
<keyword evidence="1" id="KW-0812">Transmembrane</keyword>
<evidence type="ECO:0000313" key="2">
    <source>
        <dbReference type="EMBL" id="MFC4589589.1"/>
    </source>
</evidence>
<evidence type="ECO:0000256" key="1">
    <source>
        <dbReference type="SAM" id="Phobius"/>
    </source>
</evidence>
<evidence type="ECO:0000313" key="3">
    <source>
        <dbReference type="Proteomes" id="UP001595891"/>
    </source>
</evidence>
<dbReference type="RefSeq" id="WP_262844369.1">
    <property type="nucleotide sequence ID" value="NZ_JANZYP010000028.1"/>
</dbReference>
<protein>
    <submittedName>
        <fullName evidence="2">Uncharacterized protein</fullName>
    </submittedName>
</protein>
<keyword evidence="3" id="KW-1185">Reference proteome</keyword>
<feature type="transmembrane region" description="Helical" evidence="1">
    <location>
        <begin position="7"/>
        <end position="26"/>
    </location>
</feature>
<dbReference type="Proteomes" id="UP001595891">
    <property type="component" value="Unassembled WGS sequence"/>
</dbReference>
<gene>
    <name evidence="2" type="ORF">ACFO8L_26115</name>
</gene>
<keyword evidence="1" id="KW-0472">Membrane</keyword>
<feature type="transmembrane region" description="Helical" evidence="1">
    <location>
        <begin position="38"/>
        <end position="56"/>
    </location>
</feature>